<evidence type="ECO:0000313" key="4">
    <source>
        <dbReference type="Proteomes" id="UP000588604"/>
    </source>
</evidence>
<feature type="domain" description="Sulfatase N-terminal" evidence="2">
    <location>
        <begin position="29"/>
        <end position="374"/>
    </location>
</feature>
<gene>
    <name evidence="3" type="ORF">FHS59_001428</name>
</gene>
<dbReference type="Proteomes" id="UP000588604">
    <property type="component" value="Unassembled WGS sequence"/>
</dbReference>
<dbReference type="PANTHER" id="PTHR42693:SF33">
    <property type="entry name" value="ARYLSULFATASE"/>
    <property type="match status" value="1"/>
</dbReference>
<dbReference type="PANTHER" id="PTHR42693">
    <property type="entry name" value="ARYLSULFATASE FAMILY MEMBER"/>
    <property type="match status" value="1"/>
</dbReference>
<dbReference type="Gene3D" id="3.40.720.10">
    <property type="entry name" value="Alkaline Phosphatase, subunit A"/>
    <property type="match status" value="1"/>
</dbReference>
<evidence type="ECO:0000256" key="1">
    <source>
        <dbReference type="ARBA" id="ARBA00008779"/>
    </source>
</evidence>
<dbReference type="InterPro" id="IPR050738">
    <property type="entry name" value="Sulfatase"/>
</dbReference>
<accession>A0A841MG68</accession>
<dbReference type="SUPFAM" id="SSF53649">
    <property type="entry name" value="Alkaline phosphatase-like"/>
    <property type="match status" value="1"/>
</dbReference>
<protein>
    <submittedName>
        <fullName evidence="3">Arylsulfatase A-like enzyme</fullName>
    </submittedName>
</protein>
<dbReference type="InterPro" id="IPR017850">
    <property type="entry name" value="Alkaline_phosphatase_core_sf"/>
</dbReference>
<dbReference type="GO" id="GO:0004065">
    <property type="term" value="F:arylsulfatase activity"/>
    <property type="evidence" value="ECO:0007669"/>
    <property type="project" value="TreeGrafter"/>
</dbReference>
<dbReference type="EMBL" id="JACIJO010000001">
    <property type="protein sequence ID" value="MBB6325813.1"/>
    <property type="molecule type" value="Genomic_DNA"/>
</dbReference>
<keyword evidence="4" id="KW-1185">Reference proteome</keyword>
<dbReference type="AlphaFoldDB" id="A0A841MG68"/>
<evidence type="ECO:0000313" key="3">
    <source>
        <dbReference type="EMBL" id="MBB6325813.1"/>
    </source>
</evidence>
<name>A0A841MG68_9BACT</name>
<dbReference type="InterPro" id="IPR000917">
    <property type="entry name" value="Sulfatase_N"/>
</dbReference>
<comment type="caution">
    <text evidence="3">The sequence shown here is derived from an EMBL/GenBank/DDBJ whole genome shotgun (WGS) entry which is preliminary data.</text>
</comment>
<proteinExistence type="inferred from homology"/>
<dbReference type="RefSeq" id="WP_184494361.1">
    <property type="nucleotide sequence ID" value="NZ_JACIJO010000001.1"/>
</dbReference>
<dbReference type="Pfam" id="PF00884">
    <property type="entry name" value="Sulfatase"/>
    <property type="match status" value="1"/>
</dbReference>
<organism evidence="3 4">
    <name type="scientific">Algoriphagus iocasae</name>
    <dbReference type="NCBI Taxonomy" id="1836499"/>
    <lineage>
        <taxon>Bacteria</taxon>
        <taxon>Pseudomonadati</taxon>
        <taxon>Bacteroidota</taxon>
        <taxon>Cytophagia</taxon>
        <taxon>Cytophagales</taxon>
        <taxon>Cyclobacteriaceae</taxon>
        <taxon>Algoriphagus</taxon>
    </lineage>
</organism>
<comment type="similarity">
    <text evidence="1">Belongs to the sulfatase family.</text>
</comment>
<reference evidence="3 4" key="1">
    <citation type="submission" date="2020-08" db="EMBL/GenBank/DDBJ databases">
        <title>Genomic Encyclopedia of Type Strains, Phase IV (KMG-IV): sequencing the most valuable type-strain genomes for metagenomic binning, comparative biology and taxonomic classification.</title>
        <authorList>
            <person name="Goeker M."/>
        </authorList>
    </citation>
    <scope>NUCLEOTIDE SEQUENCE [LARGE SCALE GENOMIC DNA]</scope>
    <source>
        <strain evidence="3 4">DSM 102044</strain>
    </source>
</reference>
<evidence type="ECO:0000259" key="2">
    <source>
        <dbReference type="Pfam" id="PF00884"/>
    </source>
</evidence>
<sequence>MKRSINLLFLICLINSCQKPSEPPLKPIKNVIVILADDHALKVTGTYGNDLIRTPNIDRLAKEGVKFTNAYCNSPICSASRQSLLTGKYPHATGVNLLFTPFPDESNVTIAEYLRDEGFQTALIGKSHFNNGFWSQLYPDGLPNHGFDTWIENASYQDFLKKSNPPEITTSIQTYQGGDPAKEIAKWMNSQNLPHPIQDEYSQGTFYANEAAKFISENNEKPFFLWTAFFQPHHPYYYPVEYTGIYQAEDMTLPVGSPEDERWIPAKFRELSDQERKGIIAAYYTSTEYMDKNIGIILDAVRENNLEENTMILYISDNGYLLNDHRRFEKHTMWDEAVRQPLIIKTPGNQVNSIEKSALVEYIDIVPTIIDWLGLETMKNAQGSSFLPILNEEKDDHKTFVFSEYLEDNMAMVANTEWKYVFTTGSRDLGIGYQTGFGPSGIVHRLYDLKEDPNESKDVSKNPENRKILSELQNEMLNRFMETHPDAADCPKNLTLEGKLVWFCEPRDIGVDQSLVDKPVRVFQKN</sequence>